<dbReference type="NCBIfam" id="NF005426">
    <property type="entry name" value="PRK07008.1"/>
    <property type="match status" value="1"/>
</dbReference>
<keyword evidence="2 7" id="KW-0436">Ligase</keyword>
<dbReference type="InterPro" id="IPR000873">
    <property type="entry name" value="AMP-dep_synth/lig_dom"/>
</dbReference>
<dbReference type="EMBL" id="JBHTIT010000001">
    <property type="protein sequence ID" value="MFD0948805.1"/>
    <property type="molecule type" value="Genomic_DNA"/>
</dbReference>
<dbReference type="RefSeq" id="WP_340674559.1">
    <property type="nucleotide sequence ID" value="NZ_JBHTIT010000001.1"/>
</dbReference>
<evidence type="ECO:0000256" key="4">
    <source>
        <dbReference type="ARBA" id="ARBA00023098"/>
    </source>
</evidence>
<keyword evidence="8" id="KW-1185">Reference proteome</keyword>
<name>A0ABW3HDV9_9GAMM</name>
<dbReference type="InterPro" id="IPR020845">
    <property type="entry name" value="AMP-binding_CS"/>
</dbReference>
<reference evidence="8" key="1">
    <citation type="journal article" date="2019" name="Int. J. Syst. Evol. Microbiol.">
        <title>The Global Catalogue of Microorganisms (GCM) 10K type strain sequencing project: providing services to taxonomists for standard genome sequencing and annotation.</title>
        <authorList>
            <consortium name="The Broad Institute Genomics Platform"/>
            <consortium name="The Broad Institute Genome Sequencing Center for Infectious Disease"/>
            <person name="Wu L."/>
            <person name="Ma J."/>
        </authorList>
    </citation>
    <scope>NUCLEOTIDE SEQUENCE [LARGE SCALE GENOMIC DNA]</scope>
    <source>
        <strain evidence="8">CCUG 63419</strain>
    </source>
</reference>
<gene>
    <name evidence="7" type="ORF">ACFQ0F_00085</name>
</gene>
<organism evidence="7 8">
    <name type="scientific">Paraperlucidibaca wandonensis</name>
    <dbReference type="NCBI Taxonomy" id="1268273"/>
    <lineage>
        <taxon>Bacteria</taxon>
        <taxon>Pseudomonadati</taxon>
        <taxon>Pseudomonadota</taxon>
        <taxon>Gammaproteobacteria</taxon>
        <taxon>Moraxellales</taxon>
        <taxon>Moraxellaceae</taxon>
        <taxon>Paraperlucidibaca</taxon>
    </lineage>
</organism>
<evidence type="ECO:0000259" key="5">
    <source>
        <dbReference type="Pfam" id="PF00501"/>
    </source>
</evidence>
<keyword evidence="4" id="KW-0443">Lipid metabolism</keyword>
<dbReference type="Proteomes" id="UP001597044">
    <property type="component" value="Unassembled WGS sequence"/>
</dbReference>
<comment type="similarity">
    <text evidence="1">Belongs to the ATP-dependent AMP-binding enzyme family.</text>
</comment>
<dbReference type="InterPro" id="IPR045851">
    <property type="entry name" value="AMP-bd_C_sf"/>
</dbReference>
<dbReference type="InterPro" id="IPR025110">
    <property type="entry name" value="AMP-bd_C"/>
</dbReference>
<keyword evidence="3" id="KW-0276">Fatty acid metabolism</keyword>
<dbReference type="CDD" id="cd12119">
    <property type="entry name" value="ttLC_FACS_AlkK_like"/>
    <property type="match status" value="1"/>
</dbReference>
<dbReference type="Gene3D" id="3.40.50.12780">
    <property type="entry name" value="N-terminal domain of ligase-like"/>
    <property type="match status" value="1"/>
</dbReference>
<sequence length="542" mass="58977">MKGQMQQTPLSISSLIDFAERFHPDVEIVSRRVEGDLHRSSFGECAQRARQAANALDELGIAQGNRVGTLAWNGYRHMELYYGVSGSGRVLHTINPRLHPEQVAYIVNHAEDEAVCFDMTFLPIIKGIAAHCPGVKAWIALCDAEALPSDTGLSNLISYEAWIGKHSSSYTWPVLDENDASCLCYTSGTTGNPKGVLYSHRSTVLHAYAGALPDALNLSSRDVVLPVVPMFHVNAWGIPFAAAAVGCKLVFPGPAMDGKSIHDLLESEEVTFAAGVPTVWQMLLSYMADAKVGFSTLRRTVVGGSACPPAMIKRFRDIYDVTVLHAWGMTEMSPLGTVCSLRKHHLKLSPDEQLKILCTQGRPVFGVDLKIVDDEGNALPHDGKAQGELLVRGPWIIQSYFKGEGGDPLVDGWFPTGDVATINPEGYLLITDRSKDVIKSGGEWISSIDVENLAMAHDDVVMAACLGMPHPKWDERPMLAVVKKPDSSLTSAELLAFFEGKTSKWQIPDDVVFVDAIPLGATGKMQKVKLREQLAGYTLPGV</sequence>
<feature type="domain" description="AMP-dependent synthetase/ligase" evidence="5">
    <location>
        <begin position="23"/>
        <end position="401"/>
    </location>
</feature>
<evidence type="ECO:0000313" key="8">
    <source>
        <dbReference type="Proteomes" id="UP001597044"/>
    </source>
</evidence>
<dbReference type="PROSITE" id="PS00455">
    <property type="entry name" value="AMP_BINDING"/>
    <property type="match status" value="1"/>
</dbReference>
<proteinExistence type="inferred from homology"/>
<dbReference type="Gene3D" id="3.30.300.30">
    <property type="match status" value="1"/>
</dbReference>
<accession>A0ABW3HDV9</accession>
<dbReference type="InterPro" id="IPR042099">
    <property type="entry name" value="ANL_N_sf"/>
</dbReference>
<evidence type="ECO:0000256" key="1">
    <source>
        <dbReference type="ARBA" id="ARBA00006432"/>
    </source>
</evidence>
<dbReference type="SUPFAM" id="SSF56801">
    <property type="entry name" value="Acetyl-CoA synthetase-like"/>
    <property type="match status" value="1"/>
</dbReference>
<evidence type="ECO:0000256" key="3">
    <source>
        <dbReference type="ARBA" id="ARBA00022832"/>
    </source>
</evidence>
<evidence type="ECO:0000313" key="7">
    <source>
        <dbReference type="EMBL" id="MFD0948805.1"/>
    </source>
</evidence>
<dbReference type="Pfam" id="PF13193">
    <property type="entry name" value="AMP-binding_C"/>
    <property type="match status" value="1"/>
</dbReference>
<evidence type="ECO:0000259" key="6">
    <source>
        <dbReference type="Pfam" id="PF13193"/>
    </source>
</evidence>
<dbReference type="NCBIfam" id="NF004837">
    <property type="entry name" value="PRK06187.1"/>
    <property type="match status" value="1"/>
</dbReference>
<comment type="caution">
    <text evidence="7">The sequence shown here is derived from an EMBL/GenBank/DDBJ whole genome shotgun (WGS) entry which is preliminary data.</text>
</comment>
<feature type="domain" description="AMP-binding enzyme C-terminal" evidence="6">
    <location>
        <begin position="450"/>
        <end position="524"/>
    </location>
</feature>
<dbReference type="GO" id="GO:0016874">
    <property type="term" value="F:ligase activity"/>
    <property type="evidence" value="ECO:0007669"/>
    <property type="project" value="UniProtKB-KW"/>
</dbReference>
<evidence type="ECO:0000256" key="2">
    <source>
        <dbReference type="ARBA" id="ARBA00022598"/>
    </source>
</evidence>
<dbReference type="Pfam" id="PF00501">
    <property type="entry name" value="AMP-binding"/>
    <property type="match status" value="1"/>
</dbReference>
<dbReference type="PANTHER" id="PTHR43859">
    <property type="entry name" value="ACYL-ACTIVATING ENZYME"/>
    <property type="match status" value="1"/>
</dbReference>
<dbReference type="PANTHER" id="PTHR43859:SF4">
    <property type="entry name" value="BUTANOATE--COA LIGASE AAE1-RELATED"/>
    <property type="match status" value="1"/>
</dbReference>
<protein>
    <submittedName>
        <fullName evidence="7">3-(Methylthio)propionyl-CoA ligase</fullName>
    </submittedName>
</protein>